<dbReference type="HOGENOM" id="CLU_058719_3_3_1"/>
<evidence type="ECO:0000259" key="4">
    <source>
        <dbReference type="PROSITE" id="PS51485"/>
    </source>
</evidence>
<proteinExistence type="predicted"/>
<dbReference type="EnsemblPlants" id="LPERR02G24870.1">
    <property type="protein sequence ID" value="LPERR02G24870.1"/>
    <property type="gene ID" value="LPERR02G24870"/>
</dbReference>
<dbReference type="InterPro" id="IPR039391">
    <property type="entry name" value="Phytocyanin-like"/>
</dbReference>
<dbReference type="Gene3D" id="2.60.40.420">
    <property type="entry name" value="Cupredoxins - blue copper proteins"/>
    <property type="match status" value="1"/>
</dbReference>
<sequence length="188" mass="19481">MAVFSVTTTAFAAGVLLLAITAGPAASAVDHRRHHVVGGDPGWAVASDVLAWSAGRLFAAGDTLWFAYSADDGGVAEVGGEEEFESCDAGSPVRMYTEGLSRVDLDSEGSRYFVSADPAKCGGGLKLRVDVRAPVDRTTTTVMPAPLREIDEQAAAPAPAPWASSSCGRGVVTSRTCVMLCCLLFLAI</sequence>
<evidence type="ECO:0000256" key="1">
    <source>
        <dbReference type="ARBA" id="ARBA00023157"/>
    </source>
</evidence>
<dbReference type="Proteomes" id="UP000032180">
    <property type="component" value="Chromosome 2"/>
</dbReference>
<reference evidence="6" key="2">
    <citation type="submission" date="2013-12" db="EMBL/GenBank/DDBJ databases">
        <authorList>
            <person name="Yu Y."/>
            <person name="Lee S."/>
            <person name="de Baynast K."/>
            <person name="Wissotski M."/>
            <person name="Liu L."/>
            <person name="Talag J."/>
            <person name="Goicoechea J."/>
            <person name="Angelova A."/>
            <person name="Jetty R."/>
            <person name="Kudrna D."/>
            <person name="Golser W."/>
            <person name="Rivera L."/>
            <person name="Zhang J."/>
            <person name="Wing R."/>
        </authorList>
    </citation>
    <scope>NUCLEOTIDE SEQUENCE</scope>
</reference>
<keyword evidence="1" id="KW-1015">Disulfide bond</keyword>
<feature type="signal peptide" evidence="3">
    <location>
        <begin position="1"/>
        <end position="27"/>
    </location>
</feature>
<dbReference type="Gramene" id="LPERR02G24870.1">
    <property type="protein sequence ID" value="LPERR02G24870.1"/>
    <property type="gene ID" value="LPERR02G24870"/>
</dbReference>
<evidence type="ECO:0000313" key="5">
    <source>
        <dbReference type="EnsemblPlants" id="LPERR02G24870.1"/>
    </source>
</evidence>
<dbReference type="STRING" id="77586.A0A0D9VKB7"/>
<dbReference type="PROSITE" id="PS51485">
    <property type="entry name" value="PHYTOCYANIN"/>
    <property type="match status" value="1"/>
</dbReference>
<reference evidence="5" key="3">
    <citation type="submission" date="2015-04" db="UniProtKB">
        <authorList>
            <consortium name="EnsemblPlants"/>
        </authorList>
    </citation>
    <scope>IDENTIFICATION</scope>
</reference>
<name>A0A0D9VKB7_9ORYZ</name>
<evidence type="ECO:0000256" key="2">
    <source>
        <dbReference type="ARBA" id="ARBA00023180"/>
    </source>
</evidence>
<accession>A0A0D9VKB7</accession>
<dbReference type="GO" id="GO:0009055">
    <property type="term" value="F:electron transfer activity"/>
    <property type="evidence" value="ECO:0007669"/>
    <property type="project" value="InterPro"/>
</dbReference>
<feature type="chain" id="PRO_5002347761" description="Phytocyanin domain-containing protein" evidence="3">
    <location>
        <begin position="28"/>
        <end position="188"/>
    </location>
</feature>
<keyword evidence="2" id="KW-0325">Glycoprotein</keyword>
<keyword evidence="3" id="KW-0732">Signal</keyword>
<dbReference type="FunFam" id="2.60.40.420:FF:000034">
    <property type="entry name" value="Cupredoxin superfamily protein"/>
    <property type="match status" value="1"/>
</dbReference>
<dbReference type="CDD" id="cd04216">
    <property type="entry name" value="Phytocyanin"/>
    <property type="match status" value="1"/>
</dbReference>
<evidence type="ECO:0000313" key="6">
    <source>
        <dbReference type="Proteomes" id="UP000032180"/>
    </source>
</evidence>
<dbReference type="PANTHER" id="PTHR33021:SF31">
    <property type="entry name" value="OS02G0720100 PROTEIN"/>
    <property type="match status" value="1"/>
</dbReference>
<dbReference type="AlphaFoldDB" id="A0A0D9VKB7"/>
<keyword evidence="6" id="KW-1185">Reference proteome</keyword>
<dbReference type="GO" id="GO:0005886">
    <property type="term" value="C:plasma membrane"/>
    <property type="evidence" value="ECO:0007669"/>
    <property type="project" value="TreeGrafter"/>
</dbReference>
<dbReference type="Pfam" id="PF02298">
    <property type="entry name" value="Cu_bind_like"/>
    <property type="match status" value="1"/>
</dbReference>
<evidence type="ECO:0000256" key="3">
    <source>
        <dbReference type="SAM" id="SignalP"/>
    </source>
</evidence>
<dbReference type="SUPFAM" id="SSF49503">
    <property type="entry name" value="Cupredoxins"/>
    <property type="match status" value="1"/>
</dbReference>
<dbReference type="InterPro" id="IPR003245">
    <property type="entry name" value="Phytocyanin_dom"/>
</dbReference>
<dbReference type="PANTHER" id="PTHR33021">
    <property type="entry name" value="BLUE COPPER PROTEIN"/>
    <property type="match status" value="1"/>
</dbReference>
<organism evidence="5 6">
    <name type="scientific">Leersia perrieri</name>
    <dbReference type="NCBI Taxonomy" id="77586"/>
    <lineage>
        <taxon>Eukaryota</taxon>
        <taxon>Viridiplantae</taxon>
        <taxon>Streptophyta</taxon>
        <taxon>Embryophyta</taxon>
        <taxon>Tracheophyta</taxon>
        <taxon>Spermatophyta</taxon>
        <taxon>Magnoliopsida</taxon>
        <taxon>Liliopsida</taxon>
        <taxon>Poales</taxon>
        <taxon>Poaceae</taxon>
        <taxon>BOP clade</taxon>
        <taxon>Oryzoideae</taxon>
        <taxon>Oryzeae</taxon>
        <taxon>Oryzinae</taxon>
        <taxon>Leersia</taxon>
    </lineage>
</organism>
<reference evidence="5 6" key="1">
    <citation type="submission" date="2012-08" db="EMBL/GenBank/DDBJ databases">
        <title>Oryza genome evolution.</title>
        <authorList>
            <person name="Wing R.A."/>
        </authorList>
    </citation>
    <scope>NUCLEOTIDE SEQUENCE</scope>
</reference>
<dbReference type="eggNOG" id="ENOG502S1H3">
    <property type="taxonomic scope" value="Eukaryota"/>
</dbReference>
<feature type="domain" description="Phytocyanin" evidence="4">
    <location>
        <begin position="33"/>
        <end position="133"/>
    </location>
</feature>
<protein>
    <recommendedName>
        <fullName evidence="4">Phytocyanin domain-containing protein</fullName>
    </recommendedName>
</protein>
<dbReference type="InterPro" id="IPR008972">
    <property type="entry name" value="Cupredoxin"/>
</dbReference>